<dbReference type="AlphaFoldDB" id="A0AAV9WW96"/>
<keyword evidence="1" id="KW-0472">Membrane</keyword>
<reference evidence="2 3" key="1">
    <citation type="submission" date="2019-10" db="EMBL/GenBank/DDBJ databases">
        <authorList>
            <person name="Palmer J.M."/>
        </authorList>
    </citation>
    <scope>NUCLEOTIDE SEQUENCE [LARGE SCALE GENOMIC DNA]</scope>
    <source>
        <strain evidence="2 3">TWF694</strain>
    </source>
</reference>
<proteinExistence type="predicted"/>
<evidence type="ECO:0000313" key="3">
    <source>
        <dbReference type="Proteomes" id="UP001365542"/>
    </source>
</evidence>
<feature type="transmembrane region" description="Helical" evidence="1">
    <location>
        <begin position="25"/>
        <end position="45"/>
    </location>
</feature>
<gene>
    <name evidence="2" type="ORF">TWF694_004451</name>
</gene>
<feature type="transmembrane region" description="Helical" evidence="1">
    <location>
        <begin position="65"/>
        <end position="86"/>
    </location>
</feature>
<feature type="transmembrane region" description="Helical" evidence="1">
    <location>
        <begin position="93"/>
        <end position="116"/>
    </location>
</feature>
<keyword evidence="3" id="KW-1185">Reference proteome</keyword>
<keyword evidence="1" id="KW-0812">Transmembrane</keyword>
<sequence length="165" mass="17996">MPDLRSWTSSKTASSWRGIGPRTPFTLLLITLLLSLITVIIAVILNITSANEEGNDYGPGTGWVIMMPGPSLALLWTAISIIMCRYARFSPGLALSTFGVFALGLIAEGIFTIMAYDWQTTELGWFPGVFMIILAIDCAIFSGYAVVALRRRGNIKDTASEIESR</sequence>
<keyword evidence="1" id="KW-1133">Transmembrane helix</keyword>
<protein>
    <submittedName>
        <fullName evidence="2">Uncharacterized protein</fullName>
    </submittedName>
</protein>
<feature type="transmembrane region" description="Helical" evidence="1">
    <location>
        <begin position="128"/>
        <end position="149"/>
    </location>
</feature>
<dbReference type="EMBL" id="JAVHJO010000015">
    <property type="protein sequence ID" value="KAK6527462.1"/>
    <property type="molecule type" value="Genomic_DNA"/>
</dbReference>
<accession>A0AAV9WW96</accession>
<name>A0AAV9WW96_9PEZI</name>
<organism evidence="2 3">
    <name type="scientific">Orbilia ellipsospora</name>
    <dbReference type="NCBI Taxonomy" id="2528407"/>
    <lineage>
        <taxon>Eukaryota</taxon>
        <taxon>Fungi</taxon>
        <taxon>Dikarya</taxon>
        <taxon>Ascomycota</taxon>
        <taxon>Pezizomycotina</taxon>
        <taxon>Orbiliomycetes</taxon>
        <taxon>Orbiliales</taxon>
        <taxon>Orbiliaceae</taxon>
        <taxon>Orbilia</taxon>
    </lineage>
</organism>
<comment type="caution">
    <text evidence="2">The sequence shown here is derived from an EMBL/GenBank/DDBJ whole genome shotgun (WGS) entry which is preliminary data.</text>
</comment>
<dbReference type="Proteomes" id="UP001365542">
    <property type="component" value="Unassembled WGS sequence"/>
</dbReference>
<evidence type="ECO:0000256" key="1">
    <source>
        <dbReference type="SAM" id="Phobius"/>
    </source>
</evidence>
<evidence type="ECO:0000313" key="2">
    <source>
        <dbReference type="EMBL" id="KAK6527462.1"/>
    </source>
</evidence>